<dbReference type="Proteomes" id="UP000075683">
    <property type="component" value="Unassembled WGS sequence"/>
</dbReference>
<dbReference type="GO" id="GO:0005507">
    <property type="term" value="F:copper ion binding"/>
    <property type="evidence" value="ECO:0007669"/>
    <property type="project" value="InterPro"/>
</dbReference>
<proteinExistence type="predicted"/>
<dbReference type="GO" id="GO:0004129">
    <property type="term" value="F:cytochrome-c oxidase activity"/>
    <property type="evidence" value="ECO:0007669"/>
    <property type="project" value="InterPro"/>
</dbReference>
<gene>
    <name evidence="3" type="ORF">B4135_2165</name>
</gene>
<dbReference type="InterPro" id="IPR028096">
    <property type="entry name" value="EfeO_Cupredoxin"/>
</dbReference>
<evidence type="ECO:0000259" key="2">
    <source>
        <dbReference type="PROSITE" id="PS50857"/>
    </source>
</evidence>
<evidence type="ECO:0000313" key="4">
    <source>
        <dbReference type="Proteomes" id="UP000075683"/>
    </source>
</evidence>
<comment type="caution">
    <text evidence="3">The sequence shown here is derived from an EMBL/GenBank/DDBJ whole genome shotgun (WGS) entry which is preliminary data.</text>
</comment>
<evidence type="ECO:0000256" key="1">
    <source>
        <dbReference type="SAM" id="MobiDB-lite"/>
    </source>
</evidence>
<dbReference type="InterPro" id="IPR008972">
    <property type="entry name" value="Cupredoxin"/>
</dbReference>
<protein>
    <recommendedName>
        <fullName evidence="2">Cytochrome oxidase subunit II copper A binding domain-containing protein</fullName>
    </recommendedName>
</protein>
<dbReference type="OrthoDB" id="279535at2"/>
<evidence type="ECO:0000313" key="3">
    <source>
        <dbReference type="EMBL" id="KYD19241.1"/>
    </source>
</evidence>
<feature type="region of interest" description="Disordered" evidence="1">
    <location>
        <begin position="158"/>
        <end position="187"/>
    </location>
</feature>
<dbReference type="InterPro" id="IPR002429">
    <property type="entry name" value="CcO_II-like_C"/>
</dbReference>
<dbReference type="SUPFAM" id="SSF49503">
    <property type="entry name" value="Cupredoxins"/>
    <property type="match status" value="1"/>
</dbReference>
<reference evidence="3 4" key="1">
    <citation type="submission" date="2016-01" db="EMBL/GenBank/DDBJ databases">
        <title>Draft Genome Sequences of Seven Thermophilic Sporeformers Isolated from Foods.</title>
        <authorList>
            <person name="Berendsen E.M."/>
            <person name="Wells-Bennik M.H."/>
            <person name="Krawcyk A.O."/>
            <person name="De Jong A."/>
            <person name="Holsappel S."/>
            <person name="Eijlander R.T."/>
            <person name="Kuipers O.P."/>
        </authorList>
    </citation>
    <scope>NUCLEOTIDE SEQUENCE [LARGE SCALE GENOMIC DNA]</scope>
    <source>
        <strain evidence="3 4">B4135</strain>
    </source>
</reference>
<dbReference type="STRING" id="301148.B4135_2165"/>
<accession>A0A150M4F6</accession>
<dbReference type="GO" id="GO:0016020">
    <property type="term" value="C:membrane"/>
    <property type="evidence" value="ECO:0007669"/>
    <property type="project" value="InterPro"/>
</dbReference>
<dbReference type="Pfam" id="PF13473">
    <property type="entry name" value="Cupredoxin_1"/>
    <property type="match status" value="1"/>
</dbReference>
<dbReference type="RefSeq" id="WP_061568947.1">
    <property type="nucleotide sequence ID" value="NZ_LQYT01000043.1"/>
</dbReference>
<dbReference type="EMBL" id="LQYT01000043">
    <property type="protein sequence ID" value="KYD19241.1"/>
    <property type="molecule type" value="Genomic_DNA"/>
</dbReference>
<feature type="domain" description="Cytochrome oxidase subunit II copper A binding" evidence="2">
    <location>
        <begin position="189"/>
        <end position="276"/>
    </location>
</feature>
<feature type="compositionally biased region" description="Low complexity" evidence="1">
    <location>
        <begin position="160"/>
        <end position="187"/>
    </location>
</feature>
<dbReference type="AlphaFoldDB" id="A0A150M4F6"/>
<dbReference type="PROSITE" id="PS50857">
    <property type="entry name" value="COX2_CUA"/>
    <property type="match status" value="1"/>
</dbReference>
<name>A0A150M4F6_9BACI</name>
<organism evidence="3 4">
    <name type="scientific">Caldibacillus debilis</name>
    <dbReference type="NCBI Taxonomy" id="301148"/>
    <lineage>
        <taxon>Bacteria</taxon>
        <taxon>Bacillati</taxon>
        <taxon>Bacillota</taxon>
        <taxon>Bacilli</taxon>
        <taxon>Bacillales</taxon>
        <taxon>Bacillaceae</taxon>
        <taxon>Caldibacillus</taxon>
    </lineage>
</organism>
<dbReference type="Gene3D" id="2.60.40.420">
    <property type="entry name" value="Cupredoxins - blue copper proteins"/>
    <property type="match status" value="1"/>
</dbReference>
<sequence length="276" mass="30008">MLKRRYWFLFAALFIFLFVSGCSNEKETGQTESKNNLILITGDTVSEKGGCVLASRFVPGDKIVFRMNAINPDTGLQMENAKLQVHLSTGEVLDMVYGEHPPGVENAAKFWTAAYPVTKDTPKGKLEYFVTAEAGDRKGEFRPFNVEPSLLMIVDEKAAGSDSQGQQQGNANQSGNKNGGSQEANLEPNNVVNVEAVNFAFNKDKYYVKAGKEVTIHLTSKEGSHGIAIPDLNVSIDEPNGTVKFTPTKPGEYEMVCSVFCGAGHGDMKATLVVVE</sequence>
<dbReference type="PROSITE" id="PS51257">
    <property type="entry name" value="PROKAR_LIPOPROTEIN"/>
    <property type="match status" value="1"/>
</dbReference>